<keyword evidence="3" id="KW-0813">Transport</keyword>
<dbReference type="PANTHER" id="PTHR46494:SF3">
    <property type="entry name" value="ZINC TRANSPORT PROTEIN ZNTB"/>
    <property type="match status" value="1"/>
</dbReference>
<organism evidence="11 12">
    <name type="scientific">Lysobacter enzymogenes</name>
    <dbReference type="NCBI Taxonomy" id="69"/>
    <lineage>
        <taxon>Bacteria</taxon>
        <taxon>Pseudomonadati</taxon>
        <taxon>Pseudomonadota</taxon>
        <taxon>Gammaproteobacteria</taxon>
        <taxon>Lysobacterales</taxon>
        <taxon>Lysobacteraceae</taxon>
        <taxon>Lysobacter</taxon>
    </lineage>
</organism>
<evidence type="ECO:0000256" key="7">
    <source>
        <dbReference type="ARBA" id="ARBA00022833"/>
    </source>
</evidence>
<dbReference type="KEGG" id="lez:GLE_2389"/>
<dbReference type="GO" id="GO:0015095">
    <property type="term" value="F:magnesium ion transmembrane transporter activity"/>
    <property type="evidence" value="ECO:0007669"/>
    <property type="project" value="TreeGrafter"/>
</dbReference>
<dbReference type="Gene3D" id="1.20.58.340">
    <property type="entry name" value="Magnesium transport protein CorA, transmembrane region"/>
    <property type="match status" value="2"/>
</dbReference>
<accession>A0A0S2DGR6</accession>
<evidence type="ECO:0000256" key="3">
    <source>
        <dbReference type="ARBA" id="ARBA00022448"/>
    </source>
</evidence>
<dbReference type="Proteomes" id="UP000061569">
    <property type="component" value="Chromosome"/>
</dbReference>
<dbReference type="SUPFAM" id="SSF143865">
    <property type="entry name" value="CorA soluble domain-like"/>
    <property type="match status" value="1"/>
</dbReference>
<evidence type="ECO:0000256" key="5">
    <source>
        <dbReference type="ARBA" id="ARBA00022519"/>
    </source>
</evidence>
<reference evidence="11 12" key="1">
    <citation type="submission" date="2015-11" db="EMBL/GenBank/DDBJ databases">
        <title>Genome sequences of Lysobacter enzymogenes strain C3 and Lysobacter antibioticus ATCC 29479.</title>
        <authorList>
            <person name="Kobayashi D.Y."/>
        </authorList>
    </citation>
    <scope>NUCLEOTIDE SEQUENCE [LARGE SCALE GENOMIC DNA]</scope>
    <source>
        <strain evidence="11 12">C3</strain>
    </source>
</reference>
<evidence type="ECO:0000256" key="10">
    <source>
        <dbReference type="ARBA" id="ARBA00023136"/>
    </source>
</evidence>
<dbReference type="EMBL" id="CP013140">
    <property type="protein sequence ID" value="ALN57738.1"/>
    <property type="molecule type" value="Genomic_DNA"/>
</dbReference>
<dbReference type="AlphaFoldDB" id="A0A0S2DGR6"/>
<dbReference type="CDD" id="cd12834">
    <property type="entry name" value="ZntB_u1"/>
    <property type="match status" value="1"/>
</dbReference>
<keyword evidence="4" id="KW-1003">Cell membrane</keyword>
<name>A0A0S2DGR6_LYSEN</name>
<evidence type="ECO:0000256" key="9">
    <source>
        <dbReference type="ARBA" id="ARBA00023065"/>
    </source>
</evidence>
<dbReference type="GO" id="GO:0050897">
    <property type="term" value="F:cobalt ion binding"/>
    <property type="evidence" value="ECO:0007669"/>
    <property type="project" value="TreeGrafter"/>
</dbReference>
<evidence type="ECO:0000256" key="8">
    <source>
        <dbReference type="ARBA" id="ARBA00022989"/>
    </source>
</evidence>
<dbReference type="InterPro" id="IPR045861">
    <property type="entry name" value="CorA_cytoplasmic_dom"/>
</dbReference>
<dbReference type="PATRIC" id="fig|69.6.peg.2351"/>
<dbReference type="InterPro" id="IPR045863">
    <property type="entry name" value="CorA_TM1_TM2"/>
</dbReference>
<keyword evidence="8" id="KW-1133">Transmembrane helix</keyword>
<evidence type="ECO:0000256" key="2">
    <source>
        <dbReference type="ARBA" id="ARBA00009765"/>
    </source>
</evidence>
<comment type="similarity">
    <text evidence="2">Belongs to the CorA metal ion transporter (MIT) (TC 1.A.35) family.</text>
</comment>
<dbReference type="Gene3D" id="3.30.460.20">
    <property type="entry name" value="CorA soluble domain-like"/>
    <property type="match status" value="1"/>
</dbReference>
<keyword evidence="6" id="KW-0812">Transmembrane</keyword>
<keyword evidence="9" id="KW-0406">Ion transport</keyword>
<dbReference type="SUPFAM" id="SSF144083">
    <property type="entry name" value="Magnesium transport protein CorA, transmembrane region"/>
    <property type="match status" value="1"/>
</dbReference>
<comment type="subcellular location">
    <subcellularLocation>
        <location evidence="1">Cell membrane</location>
        <topology evidence="1">Multi-pass membrane protein</topology>
    </subcellularLocation>
</comment>
<dbReference type="Pfam" id="PF01544">
    <property type="entry name" value="CorA"/>
    <property type="match status" value="1"/>
</dbReference>
<dbReference type="OrthoDB" id="9803484at2"/>
<keyword evidence="10" id="KW-0472">Membrane</keyword>
<proteinExistence type="inferred from homology"/>
<keyword evidence="7" id="KW-0862">Zinc</keyword>
<dbReference type="GO" id="GO:0015087">
    <property type="term" value="F:cobalt ion transmembrane transporter activity"/>
    <property type="evidence" value="ECO:0007669"/>
    <property type="project" value="TreeGrafter"/>
</dbReference>
<evidence type="ECO:0000256" key="4">
    <source>
        <dbReference type="ARBA" id="ARBA00022475"/>
    </source>
</evidence>
<dbReference type="STRING" id="69.GLE_2389"/>
<keyword evidence="5" id="KW-0997">Cell inner membrane</keyword>
<gene>
    <name evidence="11" type="ORF">GLE_2389</name>
</gene>
<dbReference type="InterPro" id="IPR002523">
    <property type="entry name" value="MgTranspt_CorA/ZnTranspt_ZntB"/>
</dbReference>
<dbReference type="PANTHER" id="PTHR46494">
    <property type="entry name" value="CORA FAMILY METAL ION TRANSPORTER (EUROFUNG)"/>
    <property type="match status" value="1"/>
</dbReference>
<sequence>MRIADASYGSNEDGLIWGYRFVPGQPAQPISTDAVAAFLAAPADGDGRGFLWLHFSLSNTGSERYLRRALRMPDAFYDSLRSEVGSTRLELDDNALIAVVHDVLFDSSFDASEVGTTSLCIGPRLLVSARLRPLRSVDQLRAAVRSGQVFRSPVELLAHLLRDQASVLGEILRKCTVQVDRIEDRLLDNRIATDRKQLGALRRSLVRLQRLLAPEPTALFRLLNRPPDWIGRNDIGDLQQAAEEFSTAIGDSAALVERVKLIQEELAALVNEQTGRTLFVLTVVTVVALPINLVAGLFGMNVGGIPLAENPHGFLSVVIGLCVLTAVLAYAAFGRRRD</sequence>
<protein>
    <submittedName>
        <fullName evidence="11">CorA-like Mg2+ transporter protein</fullName>
    </submittedName>
</protein>
<evidence type="ECO:0000256" key="1">
    <source>
        <dbReference type="ARBA" id="ARBA00004651"/>
    </source>
</evidence>
<dbReference type="GO" id="GO:0000287">
    <property type="term" value="F:magnesium ion binding"/>
    <property type="evidence" value="ECO:0007669"/>
    <property type="project" value="TreeGrafter"/>
</dbReference>
<evidence type="ECO:0000313" key="11">
    <source>
        <dbReference type="EMBL" id="ALN57738.1"/>
    </source>
</evidence>
<evidence type="ECO:0000256" key="6">
    <source>
        <dbReference type="ARBA" id="ARBA00022692"/>
    </source>
</evidence>
<dbReference type="GO" id="GO:0005886">
    <property type="term" value="C:plasma membrane"/>
    <property type="evidence" value="ECO:0007669"/>
    <property type="project" value="UniProtKB-SubCell"/>
</dbReference>
<evidence type="ECO:0000313" key="12">
    <source>
        <dbReference type="Proteomes" id="UP000061569"/>
    </source>
</evidence>